<proteinExistence type="predicted"/>
<dbReference type="PROSITE" id="PS50110">
    <property type="entry name" value="RESPONSE_REGULATORY"/>
    <property type="match status" value="1"/>
</dbReference>
<dbReference type="Pfam" id="PF00072">
    <property type="entry name" value="Response_reg"/>
    <property type="match status" value="1"/>
</dbReference>
<dbReference type="Gene3D" id="3.40.50.2300">
    <property type="match status" value="1"/>
</dbReference>
<evidence type="ECO:0000259" key="3">
    <source>
        <dbReference type="PROSITE" id="PS50930"/>
    </source>
</evidence>
<dbReference type="PANTHER" id="PTHR37299:SF1">
    <property type="entry name" value="STAGE 0 SPORULATION PROTEIN A HOMOLOG"/>
    <property type="match status" value="1"/>
</dbReference>
<organism evidence="4 5">
    <name type="scientific">Parapedobacter koreensis</name>
    <dbReference type="NCBI Taxonomy" id="332977"/>
    <lineage>
        <taxon>Bacteria</taxon>
        <taxon>Pseudomonadati</taxon>
        <taxon>Bacteroidota</taxon>
        <taxon>Sphingobacteriia</taxon>
        <taxon>Sphingobacteriales</taxon>
        <taxon>Sphingobacteriaceae</taxon>
        <taxon>Parapedobacter</taxon>
    </lineage>
</organism>
<dbReference type="InterPro" id="IPR007492">
    <property type="entry name" value="LytTR_DNA-bd_dom"/>
</dbReference>
<evidence type="ECO:0000313" key="4">
    <source>
        <dbReference type="EMBL" id="SEK30801.1"/>
    </source>
</evidence>
<evidence type="ECO:0000313" key="5">
    <source>
        <dbReference type="Proteomes" id="UP000198916"/>
    </source>
</evidence>
<feature type="domain" description="Response regulatory" evidence="2">
    <location>
        <begin position="4"/>
        <end position="118"/>
    </location>
</feature>
<keyword evidence="5" id="KW-1185">Reference proteome</keyword>
<dbReference type="AlphaFoldDB" id="A0A1H7FY24"/>
<dbReference type="InterPro" id="IPR011006">
    <property type="entry name" value="CheY-like_superfamily"/>
</dbReference>
<dbReference type="InterPro" id="IPR001789">
    <property type="entry name" value="Sig_transdc_resp-reg_receiver"/>
</dbReference>
<dbReference type="EMBL" id="FNZR01000001">
    <property type="protein sequence ID" value="SEK30801.1"/>
    <property type="molecule type" value="Genomic_DNA"/>
</dbReference>
<keyword evidence="1" id="KW-0597">Phosphoprotein</keyword>
<reference evidence="5" key="1">
    <citation type="submission" date="2016-10" db="EMBL/GenBank/DDBJ databases">
        <authorList>
            <person name="Varghese N."/>
            <person name="Submissions S."/>
        </authorList>
    </citation>
    <scope>NUCLEOTIDE SEQUENCE [LARGE SCALE GENOMIC DNA]</scope>
    <source>
        <strain evidence="5">Jip14</strain>
    </source>
</reference>
<dbReference type="SMART" id="SM00850">
    <property type="entry name" value="LytTR"/>
    <property type="match status" value="1"/>
</dbReference>
<evidence type="ECO:0000259" key="2">
    <source>
        <dbReference type="PROSITE" id="PS50110"/>
    </source>
</evidence>
<dbReference type="SUPFAM" id="SSF52172">
    <property type="entry name" value="CheY-like"/>
    <property type="match status" value="1"/>
</dbReference>
<feature type="domain" description="HTH LytTR-type" evidence="3">
    <location>
        <begin position="146"/>
        <end position="249"/>
    </location>
</feature>
<accession>A0A1H7FY24</accession>
<dbReference type="Proteomes" id="UP000198916">
    <property type="component" value="Unassembled WGS sequence"/>
</dbReference>
<sequence length="249" mass="28302">MALRSIIVDDEASGRQNLRNLLTTYCPDVAIEGEAASVTEALLAANRLQPELLFLDIELPDGTGFDLLQSLNGSHDFEVVFVTAYDQYGIQAAKACAVDYLLKPIHIVELMKAVEKAKAYVTRKQENLRLKELVANMDRQPNEKRIALPLSDKIEFIRIQHIIRLEAEGNYTHFYLHHGAHFLVCKTLKEYHELLEPQGFIRTHQSHLINRNKISSYVKTDGGYITMEDGSQVPIARKKKDDITRLFSP</sequence>
<dbReference type="Pfam" id="PF04397">
    <property type="entry name" value="LytTR"/>
    <property type="match status" value="1"/>
</dbReference>
<dbReference type="SMART" id="SM00448">
    <property type="entry name" value="REC"/>
    <property type="match status" value="1"/>
</dbReference>
<dbReference type="PANTHER" id="PTHR37299">
    <property type="entry name" value="TRANSCRIPTIONAL REGULATOR-RELATED"/>
    <property type="match status" value="1"/>
</dbReference>
<dbReference type="GO" id="GO:0000156">
    <property type="term" value="F:phosphorelay response regulator activity"/>
    <property type="evidence" value="ECO:0007669"/>
    <property type="project" value="InterPro"/>
</dbReference>
<feature type="modified residue" description="4-aspartylphosphate" evidence="1">
    <location>
        <position position="56"/>
    </location>
</feature>
<protein>
    <submittedName>
        <fullName evidence="4">Two component transcriptional regulator, LytTR family</fullName>
    </submittedName>
</protein>
<dbReference type="STRING" id="332977.SAMN05421740_101499"/>
<dbReference type="InterPro" id="IPR046947">
    <property type="entry name" value="LytR-like"/>
</dbReference>
<dbReference type="PROSITE" id="PS50930">
    <property type="entry name" value="HTH_LYTTR"/>
    <property type="match status" value="1"/>
</dbReference>
<dbReference type="GO" id="GO:0003677">
    <property type="term" value="F:DNA binding"/>
    <property type="evidence" value="ECO:0007669"/>
    <property type="project" value="InterPro"/>
</dbReference>
<name>A0A1H7FY24_9SPHI</name>
<evidence type="ECO:0000256" key="1">
    <source>
        <dbReference type="PROSITE-ProRule" id="PRU00169"/>
    </source>
</evidence>
<gene>
    <name evidence="4" type="ORF">SAMN05421740_101499</name>
</gene>
<dbReference type="Gene3D" id="2.40.50.1020">
    <property type="entry name" value="LytTr DNA-binding domain"/>
    <property type="match status" value="1"/>
</dbReference>
<dbReference type="RefSeq" id="WP_177180966.1">
    <property type="nucleotide sequence ID" value="NZ_FNZR01000001.1"/>
</dbReference>